<feature type="region of interest" description="Disordered" evidence="2">
    <location>
        <begin position="57"/>
        <end position="79"/>
    </location>
</feature>
<dbReference type="GO" id="GO:0051015">
    <property type="term" value="F:actin filament binding"/>
    <property type="evidence" value="ECO:0007669"/>
    <property type="project" value="TreeGrafter"/>
</dbReference>
<reference evidence="3 4" key="1">
    <citation type="journal article" date="2013" name="Nat. Commun.">
        <title>The evolution and pathogenic mechanisms of the rice sheath blight pathogen.</title>
        <authorList>
            <person name="Zheng A."/>
            <person name="Lin R."/>
            <person name="Xu L."/>
            <person name="Qin P."/>
            <person name="Tang C."/>
            <person name="Ai P."/>
            <person name="Zhang D."/>
            <person name="Liu Y."/>
            <person name="Sun Z."/>
            <person name="Feng H."/>
            <person name="Wang Y."/>
            <person name="Chen Y."/>
            <person name="Liang X."/>
            <person name="Fu R."/>
            <person name="Li Q."/>
            <person name="Zhang J."/>
            <person name="Yu X."/>
            <person name="Xie Z."/>
            <person name="Ding L."/>
            <person name="Guan P."/>
            <person name="Tang J."/>
            <person name="Liang Y."/>
            <person name="Wang S."/>
            <person name="Deng Q."/>
            <person name="Li S."/>
            <person name="Zhu J."/>
            <person name="Wang L."/>
            <person name="Liu H."/>
            <person name="Li P."/>
        </authorList>
    </citation>
    <scope>NUCLEOTIDE SEQUENCE [LARGE SCALE GENOMIC DNA]</scope>
    <source>
        <strain evidence="4">AG-1 IA</strain>
    </source>
</reference>
<feature type="coiled-coil region" evidence="1">
    <location>
        <begin position="1138"/>
        <end position="1167"/>
    </location>
</feature>
<dbReference type="STRING" id="983506.L8X245"/>
<feature type="compositionally biased region" description="Low complexity" evidence="2">
    <location>
        <begin position="387"/>
        <end position="401"/>
    </location>
</feature>
<feature type="region of interest" description="Disordered" evidence="2">
    <location>
        <begin position="383"/>
        <end position="435"/>
    </location>
</feature>
<feature type="compositionally biased region" description="Basic and acidic residues" evidence="2">
    <location>
        <begin position="693"/>
        <end position="704"/>
    </location>
</feature>
<feature type="coiled-coil region" evidence="1">
    <location>
        <begin position="1261"/>
        <end position="1324"/>
    </location>
</feature>
<sequence length="1338" mass="148999">MASDTRTYHPMTISSGYFAASSTYAPTRGPPSHPSYVNDNANILEAFAEVNRALESRNARQSLPRRIPKGPREPRVPNPEIMTYQPRLLKKDQLPEDISQCYPPSIHAHTSQDYGTINPRFSIASSPAALYPDRSALPSKPIHEVGRYEGYEGSHTSGGHTRPNRPILKLVTPSSPQWATVGSIPKRERSFQEMGYRSTSLKDRSISTLADLKVIHVPVTCIRPLRFVRRTMVTDDGYSCAYLKAPNPLGSTSWPCQWARTSRQLIDYIRKIETSVKYVDKELLDNLQRYIAQTQSGSGGTVLADPPVAATEYPYSGDLHSNSFDGDKLSLCSSDHHVPPFLPTAGLYPSPYRVSTAAAFADINRALDVRSLRNSVHATFEAGQTPLSLSSHRTNSSSSRNQAPLPDHMGRIRSYSRPDYPRRVTSSETESEQLFDDDNSTKCAARIRRTVCVVPGGDTAVAGGQTKYFLSRSREKWIPRRKDVHKSAGTRAMDFVITAPNGKRSSKKMRGTDCVIMQARSRGYLHHSTIGAHLPCGLHAADPPILIRCFLDPPNSYDHGVHAYLHSTRPSVASMVSTTSTNGTRSRSKLSYEQSALLTLAENSLKRQKKPLNISAIVKDAERRAQEQGLSLGVQARTRIKKAVEKLVSDNGAITEAPRKGRAPFQYSLTPKAVKAFNDAKSHRRSNIGIAKEMSDTLKGNDRPTKRRRSSMSAGVISSSQPSQHATIEKLKLELAVARSEIKSLKQSNQSLLDQQLDDDDDYDTFGSPTRKALSSQRSVVDSPIRPSGKKGLSFLGRHTRPTTPEPTEHGSPEYEAPEDIDYTNGIDAEREFTPPNSSPPDAMISRFEQFEQEPQILQERLKQHEASVSELTLEKARMAEEIATLKNQVQHERGIVAHLTQEKHEADLVRVELTQAYKDHDSTRRDLVQLEREKVDLEARCASMNLSQQELKILVSKAEVDIKAHMDIQSQLRATLISTNQELETANTSLLSSQEEARRLTESLAVAEATIAVLNENVSARESSYKDLQETQSLAAEQLRTLRSEVQSLRDTLSFAEDRATTAEAIAAERNLQIGGLQADREAMQTTVIGLREQKEELARENVTLMSRIKGSDALVADLRTQVEHMSSEAGALQGLVVDLRSSLDAAQLEKDAAEAKFEIKRSELSHRIADCEKANLDATRATEKLQDDLKASNSQLSDRKAEIIRLNSSLAGLRSEIKVLKDAKDIISSKLHSSVEETKKLNQRAGELQRQDEANIQEINRLKADLVHHKNSIEEHQDVISKLELQLDSLRNHKIESLRKRRARVEAEAKRLKDEEAELTQEAIDVDQWDVSHGLI</sequence>
<comment type="caution">
    <text evidence="3">The sequence shown here is derived from an EMBL/GenBank/DDBJ whole genome shotgun (WGS) entry which is preliminary data.</text>
</comment>
<gene>
    <name evidence="3" type="ORF">AG1IA_02769</name>
</gene>
<evidence type="ECO:0000256" key="2">
    <source>
        <dbReference type="SAM" id="MobiDB-lite"/>
    </source>
</evidence>
<feature type="region of interest" description="Disordered" evidence="2">
    <location>
        <begin position="753"/>
        <end position="818"/>
    </location>
</feature>
<evidence type="ECO:0000256" key="1">
    <source>
        <dbReference type="SAM" id="Coils"/>
    </source>
</evidence>
<evidence type="ECO:0000313" key="3">
    <source>
        <dbReference type="EMBL" id="ELU43177.1"/>
    </source>
</evidence>
<keyword evidence="4" id="KW-1185">Reference proteome</keyword>
<feature type="coiled-coil region" evidence="1">
    <location>
        <begin position="914"/>
        <end position="948"/>
    </location>
</feature>
<accession>L8X245</accession>
<dbReference type="GO" id="GO:0016460">
    <property type="term" value="C:myosin II complex"/>
    <property type="evidence" value="ECO:0007669"/>
    <property type="project" value="TreeGrafter"/>
</dbReference>
<dbReference type="PANTHER" id="PTHR45615:SF40">
    <property type="entry name" value="MYOSIN HEAVY CHAIN, NON-MUSCLE"/>
    <property type="match status" value="1"/>
</dbReference>
<proteinExistence type="predicted"/>
<feature type="coiled-coil region" evidence="1">
    <location>
        <begin position="998"/>
        <end position="1102"/>
    </location>
</feature>
<dbReference type="GO" id="GO:0032982">
    <property type="term" value="C:myosin filament"/>
    <property type="evidence" value="ECO:0007669"/>
    <property type="project" value="TreeGrafter"/>
</dbReference>
<name>L8X245_THACA</name>
<dbReference type="GO" id="GO:0000146">
    <property type="term" value="F:microfilament motor activity"/>
    <property type="evidence" value="ECO:0007669"/>
    <property type="project" value="TreeGrafter"/>
</dbReference>
<keyword evidence="1" id="KW-0175">Coiled coil</keyword>
<dbReference type="EMBL" id="AFRT01000601">
    <property type="protein sequence ID" value="ELU43177.1"/>
    <property type="molecule type" value="Genomic_DNA"/>
</dbReference>
<dbReference type="PANTHER" id="PTHR45615">
    <property type="entry name" value="MYOSIN HEAVY CHAIN, NON-MUSCLE"/>
    <property type="match status" value="1"/>
</dbReference>
<evidence type="ECO:0000313" key="4">
    <source>
        <dbReference type="Proteomes" id="UP000011668"/>
    </source>
</evidence>
<dbReference type="GO" id="GO:0005737">
    <property type="term" value="C:cytoplasm"/>
    <property type="evidence" value="ECO:0007669"/>
    <property type="project" value="TreeGrafter"/>
</dbReference>
<dbReference type="Proteomes" id="UP000011668">
    <property type="component" value="Unassembled WGS sequence"/>
</dbReference>
<dbReference type="OrthoDB" id="2441647at2759"/>
<feature type="compositionally biased region" description="Polar residues" evidence="2">
    <location>
        <begin position="711"/>
        <end position="725"/>
    </location>
</feature>
<feature type="coiled-coil region" evidence="1">
    <location>
        <begin position="862"/>
        <end position="889"/>
    </location>
</feature>
<feature type="region of interest" description="Disordered" evidence="2">
    <location>
        <begin position="689"/>
        <end position="725"/>
    </location>
</feature>
<protein>
    <submittedName>
        <fullName evidence="3">Reovirus sigma C capsid domain-containing protein</fullName>
    </submittedName>
</protein>
<dbReference type="HOGENOM" id="CLU_258567_0_0_1"/>
<organism evidence="3 4">
    <name type="scientific">Thanatephorus cucumeris (strain AG1-IA)</name>
    <name type="common">Rice sheath blight fungus</name>
    <name type="synonym">Rhizoctonia solani</name>
    <dbReference type="NCBI Taxonomy" id="983506"/>
    <lineage>
        <taxon>Eukaryota</taxon>
        <taxon>Fungi</taxon>
        <taxon>Dikarya</taxon>
        <taxon>Basidiomycota</taxon>
        <taxon>Agaricomycotina</taxon>
        <taxon>Agaricomycetes</taxon>
        <taxon>Cantharellales</taxon>
        <taxon>Ceratobasidiaceae</taxon>
        <taxon>Rhizoctonia</taxon>
        <taxon>Rhizoctonia solani AG-1</taxon>
    </lineage>
</organism>